<sequence length="233" mass="25438">MSKEATSKALKDANRPKLWTTIAANVAVLYGFSQYQAASTVGLKGVVAGATSLVPLSLALILTTVANGLLSDPTKTRLVFLRWTHALPGHRAFSVFAVSDPRIDLDGLRKLLGKDWPTDPVAENRMWYRLFKDSANDPAVLYSHGEYLFTRDYTGFAALCLIGLGAAAAVMIEPPTVLMVYLGCLLLQFLVVRHTAATYGERFVCTVLARKAAWPLKQPASTTRRDPKPEKAT</sequence>
<feature type="transmembrane region" description="Helical" evidence="1">
    <location>
        <begin position="18"/>
        <end position="35"/>
    </location>
</feature>
<keyword evidence="1" id="KW-0812">Transmembrane</keyword>
<name>A0ABQ4TMI9_9HYPH</name>
<organism evidence="2 3">
    <name type="scientific">Methylobacterium thuringiense</name>
    <dbReference type="NCBI Taxonomy" id="1003091"/>
    <lineage>
        <taxon>Bacteria</taxon>
        <taxon>Pseudomonadati</taxon>
        <taxon>Pseudomonadota</taxon>
        <taxon>Alphaproteobacteria</taxon>
        <taxon>Hyphomicrobiales</taxon>
        <taxon>Methylobacteriaceae</taxon>
        <taxon>Methylobacterium</taxon>
    </lineage>
</organism>
<keyword evidence="1" id="KW-0472">Membrane</keyword>
<evidence type="ECO:0000256" key="1">
    <source>
        <dbReference type="SAM" id="Phobius"/>
    </source>
</evidence>
<proteinExistence type="predicted"/>
<comment type="caution">
    <text evidence="2">The sequence shown here is derived from an EMBL/GenBank/DDBJ whole genome shotgun (WGS) entry which is preliminary data.</text>
</comment>
<keyword evidence="3" id="KW-1185">Reference proteome</keyword>
<evidence type="ECO:0000313" key="3">
    <source>
        <dbReference type="Proteomes" id="UP001055101"/>
    </source>
</evidence>
<feature type="transmembrane region" description="Helical" evidence="1">
    <location>
        <begin position="47"/>
        <end position="70"/>
    </location>
</feature>
<feature type="transmembrane region" description="Helical" evidence="1">
    <location>
        <begin position="153"/>
        <end position="172"/>
    </location>
</feature>
<evidence type="ECO:0000313" key="2">
    <source>
        <dbReference type="EMBL" id="GJE54905.1"/>
    </source>
</evidence>
<evidence type="ECO:0008006" key="4">
    <source>
        <dbReference type="Google" id="ProtNLM"/>
    </source>
</evidence>
<keyword evidence="1" id="KW-1133">Transmembrane helix</keyword>
<dbReference type="RefSeq" id="WP_238231278.1">
    <property type="nucleotide sequence ID" value="NZ_BPRA01000006.1"/>
</dbReference>
<dbReference type="Proteomes" id="UP001055101">
    <property type="component" value="Unassembled WGS sequence"/>
</dbReference>
<gene>
    <name evidence="2" type="ORF">EKPJFOCH_1390</name>
</gene>
<dbReference type="EMBL" id="BPRA01000006">
    <property type="protein sequence ID" value="GJE54905.1"/>
    <property type="molecule type" value="Genomic_DNA"/>
</dbReference>
<protein>
    <recommendedName>
        <fullName evidence="4">Transposase</fullName>
    </recommendedName>
</protein>
<reference evidence="2" key="2">
    <citation type="submission" date="2021-08" db="EMBL/GenBank/DDBJ databases">
        <authorList>
            <person name="Tani A."/>
            <person name="Ola A."/>
            <person name="Ogura Y."/>
            <person name="Katsura K."/>
            <person name="Hayashi T."/>
        </authorList>
    </citation>
    <scope>NUCLEOTIDE SEQUENCE</scope>
    <source>
        <strain evidence="2">DSM 23674</strain>
    </source>
</reference>
<accession>A0ABQ4TMI9</accession>
<feature type="transmembrane region" description="Helical" evidence="1">
    <location>
        <begin position="178"/>
        <end position="196"/>
    </location>
</feature>
<reference evidence="2" key="1">
    <citation type="journal article" date="2021" name="Front. Microbiol.">
        <title>Comprehensive Comparative Genomics and Phenotyping of Methylobacterium Species.</title>
        <authorList>
            <person name="Alessa O."/>
            <person name="Ogura Y."/>
            <person name="Fujitani Y."/>
            <person name="Takami H."/>
            <person name="Hayashi T."/>
            <person name="Sahin N."/>
            <person name="Tani A."/>
        </authorList>
    </citation>
    <scope>NUCLEOTIDE SEQUENCE</scope>
    <source>
        <strain evidence="2">DSM 23674</strain>
    </source>
</reference>